<protein>
    <submittedName>
        <fullName evidence="1">Uncharacterized protein</fullName>
    </submittedName>
</protein>
<keyword evidence="2" id="KW-1185">Reference proteome</keyword>
<reference evidence="1 2" key="1">
    <citation type="submission" date="2016-09" db="EMBL/GenBank/DDBJ databases">
        <title>Complete Genome Sequence of Streptomyces 5a phage BRock.</title>
        <authorList>
            <person name="Crossman A."/>
            <person name="Baron S."/>
            <person name="Jamdagni P."/>
            <person name="Khatri P."/>
            <person name="Sharma D."/>
            <person name="Pandey M."/>
            <person name="Goyal S."/>
            <person name="Kumar S."/>
            <person name="Phogat A."/>
            <person name="Chawla G."/>
            <person name="Pasricha M."/>
            <person name="Gupta K."/>
            <person name="Bazzad D."/>
            <person name="Aggarwal V."/>
            <person name="Poughat A."/>
            <person name="Singh K."/>
            <person name="Rana P."/>
            <person name="Gautam R."/>
            <person name="Sharma V."/>
            <person name="Tyagi D."/>
            <person name="Shahi A."/>
            <person name="Jangra N."/>
            <person name="Malik M."/>
            <person name="Sidhu P.K."/>
            <person name="Malik S."/>
            <person name="Ghalyan Y."/>
            <person name="Sharma S.S."/>
            <person name="Malik A."/>
            <person name="Chuttani R."/>
            <person name="Bamal N."/>
            <person name="Bhadula D."/>
            <person name="Batra A."/>
            <person name="Temple L."/>
            <person name="Nehra K."/>
        </authorList>
    </citation>
    <scope>NUCLEOTIDE SEQUENCE [LARGE SCALE GENOMIC DNA]</scope>
</reference>
<sequence length="237" mass="26352">MSFKQNDYNGENILIPSTVLGFKHWSFLSNSLKTSANVPKSSHHADWSSGEWSAVCGKLKDHKSPDVECTCGIYAHYLPLESYQVNTGVLGVVEASGKIVMGSKGFRAEKVKILALSGIGQTTKWFDFSTVFDACVPVLKKYCDPLGIEMFTDVQEMKEKFQPVDLSALGVDLVELESKILEEKSYEQTYKESVRGVAESNMKKHLEDYAKQQVASYGLDKAGSQRMMETLKHLGGF</sequence>
<organism evidence="1 2">
    <name type="scientific">Streptomyces phage BRock</name>
    <dbReference type="NCBI Taxonomy" id="1913591"/>
    <lineage>
        <taxon>Viruses</taxon>
        <taxon>Duplodnaviria</taxon>
        <taxon>Heunggongvirae</taxon>
        <taxon>Uroviricota</taxon>
        <taxon>Caudoviricetes</taxon>
        <taxon>Borockvirus</taxon>
        <taxon>Borockvirus brock</taxon>
    </lineage>
</organism>
<evidence type="ECO:0000313" key="1">
    <source>
        <dbReference type="EMBL" id="APC46446.1"/>
    </source>
</evidence>
<dbReference type="RefSeq" id="YP_009831911.1">
    <property type="nucleotide sequence ID" value="NC_048650.1"/>
</dbReference>
<name>A0A1J0GW93_9CAUD</name>
<dbReference type="KEGG" id="vg:55601600"/>
<dbReference type="GeneID" id="55601600"/>
<dbReference type="EMBL" id="KX925554">
    <property type="protein sequence ID" value="APC46446.1"/>
    <property type="molecule type" value="Genomic_DNA"/>
</dbReference>
<evidence type="ECO:0000313" key="2">
    <source>
        <dbReference type="Proteomes" id="UP000224898"/>
    </source>
</evidence>
<dbReference type="Proteomes" id="UP000224898">
    <property type="component" value="Segment"/>
</dbReference>
<proteinExistence type="predicted"/>
<accession>A0A1J0GW93</accession>